<dbReference type="NCBIfam" id="TIGR01549">
    <property type="entry name" value="HAD-SF-IA-v1"/>
    <property type="match status" value="1"/>
</dbReference>
<dbReference type="Pfam" id="PF00702">
    <property type="entry name" value="Hydrolase"/>
    <property type="match status" value="1"/>
</dbReference>
<sequence>MKTVLFDLFETLVSHFDPAWEPPLRSTAERLGVEQTFYDAHWGRFDKDWQAGTIEHYEQALGELCAAAGVQPDARVLAELRQEYIAYAARTAFVEPAPEIVEMLTALKSVGVKLGVVTNANNLDTAPWAQYELAPFFDVFVASHQVRLLKPEPKIYELACQRLRIEAGEAVFVGDGGSNELWGASEAGLEAFWCTWFLDRWPEGIRPNGFPGDDWRQYPSQSESPYKRLYRPEDLLITILS</sequence>
<dbReference type="PRINTS" id="PR00413">
    <property type="entry name" value="HADHALOGNASE"/>
</dbReference>
<evidence type="ECO:0008006" key="4">
    <source>
        <dbReference type="Google" id="ProtNLM"/>
    </source>
</evidence>
<reference evidence="2 3" key="1">
    <citation type="journal article" date="2014" name="Nature">
        <title>An environmental bacterial taxon with a large and distinct metabolic repertoire.</title>
        <authorList>
            <person name="Wilson M.C."/>
            <person name="Mori T."/>
            <person name="Ruckert C."/>
            <person name="Uria A.R."/>
            <person name="Helf M.J."/>
            <person name="Takada K."/>
            <person name="Gernert C."/>
            <person name="Steffens U.A."/>
            <person name="Heycke N."/>
            <person name="Schmitt S."/>
            <person name="Rinke C."/>
            <person name="Helfrich E.J."/>
            <person name="Brachmann A.O."/>
            <person name="Gurgui C."/>
            <person name="Wakimoto T."/>
            <person name="Kracht M."/>
            <person name="Crusemann M."/>
            <person name="Hentschel U."/>
            <person name="Abe I."/>
            <person name="Matsunaga S."/>
            <person name="Kalinowski J."/>
            <person name="Takeyama H."/>
            <person name="Piel J."/>
        </authorList>
    </citation>
    <scope>NUCLEOTIDE SEQUENCE [LARGE SCALE GENOMIC DNA]</scope>
    <source>
        <strain evidence="3">TSY2</strain>
    </source>
</reference>
<keyword evidence="1" id="KW-0378">Hydrolase</keyword>
<evidence type="ECO:0000313" key="2">
    <source>
        <dbReference type="EMBL" id="ETX05956.1"/>
    </source>
</evidence>
<dbReference type="NCBIfam" id="TIGR01509">
    <property type="entry name" value="HAD-SF-IA-v3"/>
    <property type="match status" value="1"/>
</dbReference>
<organism evidence="2 3">
    <name type="scientific">Candidatus Entotheonella gemina</name>
    <dbReference type="NCBI Taxonomy" id="1429439"/>
    <lineage>
        <taxon>Bacteria</taxon>
        <taxon>Pseudomonadati</taxon>
        <taxon>Nitrospinota/Tectimicrobiota group</taxon>
        <taxon>Candidatus Tectimicrobiota</taxon>
        <taxon>Candidatus Entotheonellia</taxon>
        <taxon>Candidatus Entotheonellales</taxon>
        <taxon>Candidatus Entotheonellaceae</taxon>
        <taxon>Candidatus Entotheonella</taxon>
    </lineage>
</organism>
<dbReference type="EMBL" id="AZHX01000823">
    <property type="protein sequence ID" value="ETX05956.1"/>
    <property type="molecule type" value="Genomic_DNA"/>
</dbReference>
<protein>
    <recommendedName>
        <fullName evidence="4">Haloacid dehalogenase</fullName>
    </recommendedName>
</protein>
<dbReference type="SFLD" id="SFLDS00003">
    <property type="entry name" value="Haloacid_Dehalogenase"/>
    <property type="match status" value="1"/>
</dbReference>
<proteinExistence type="predicted"/>
<dbReference type="HOGENOM" id="CLU_045011_20_0_7"/>
<name>W4M7R1_9BACT</name>
<dbReference type="GO" id="GO:0016787">
    <property type="term" value="F:hydrolase activity"/>
    <property type="evidence" value="ECO:0007669"/>
    <property type="project" value="UniProtKB-KW"/>
</dbReference>
<comment type="caution">
    <text evidence="2">The sequence shown here is derived from an EMBL/GenBank/DDBJ whole genome shotgun (WGS) entry which is preliminary data.</text>
</comment>
<evidence type="ECO:0000313" key="3">
    <source>
        <dbReference type="Proteomes" id="UP000019140"/>
    </source>
</evidence>
<dbReference type="InterPro" id="IPR023214">
    <property type="entry name" value="HAD_sf"/>
</dbReference>
<dbReference type="InterPro" id="IPR036412">
    <property type="entry name" value="HAD-like_sf"/>
</dbReference>
<accession>W4M7R1</accession>
<dbReference type="InterPro" id="IPR006439">
    <property type="entry name" value="HAD-SF_hydro_IA"/>
</dbReference>
<evidence type="ECO:0000256" key="1">
    <source>
        <dbReference type="ARBA" id="ARBA00022801"/>
    </source>
</evidence>
<dbReference type="Proteomes" id="UP000019140">
    <property type="component" value="Unassembled WGS sequence"/>
</dbReference>
<dbReference type="PANTHER" id="PTHR43316">
    <property type="entry name" value="HYDROLASE, HALOACID DELAHOGENASE-RELATED"/>
    <property type="match status" value="1"/>
</dbReference>
<gene>
    <name evidence="2" type="ORF">ETSY2_19955</name>
</gene>
<dbReference type="SFLD" id="SFLDG01129">
    <property type="entry name" value="C1.5:_HAD__Beta-PGM__Phosphata"/>
    <property type="match status" value="1"/>
</dbReference>
<keyword evidence="3" id="KW-1185">Reference proteome</keyword>
<dbReference type="AlphaFoldDB" id="W4M7R1"/>
<dbReference type="InterPro" id="IPR051540">
    <property type="entry name" value="S-2-haloacid_dehalogenase"/>
</dbReference>
<dbReference type="SUPFAM" id="SSF56784">
    <property type="entry name" value="HAD-like"/>
    <property type="match status" value="1"/>
</dbReference>
<dbReference type="Gene3D" id="3.40.50.1000">
    <property type="entry name" value="HAD superfamily/HAD-like"/>
    <property type="match status" value="1"/>
</dbReference>